<dbReference type="EMBL" id="ML976747">
    <property type="protein sequence ID" value="KAF1966356.1"/>
    <property type="molecule type" value="Genomic_DNA"/>
</dbReference>
<name>A0A6A5UTW2_9PLEO</name>
<feature type="compositionally biased region" description="Basic and acidic residues" evidence="1">
    <location>
        <begin position="176"/>
        <end position="189"/>
    </location>
</feature>
<organism evidence="2 3">
    <name type="scientific">Bimuria novae-zelandiae CBS 107.79</name>
    <dbReference type="NCBI Taxonomy" id="1447943"/>
    <lineage>
        <taxon>Eukaryota</taxon>
        <taxon>Fungi</taxon>
        <taxon>Dikarya</taxon>
        <taxon>Ascomycota</taxon>
        <taxon>Pezizomycotina</taxon>
        <taxon>Dothideomycetes</taxon>
        <taxon>Pleosporomycetidae</taxon>
        <taxon>Pleosporales</taxon>
        <taxon>Massarineae</taxon>
        <taxon>Didymosphaeriaceae</taxon>
        <taxon>Bimuria</taxon>
    </lineage>
</organism>
<feature type="compositionally biased region" description="Polar residues" evidence="1">
    <location>
        <begin position="132"/>
        <end position="142"/>
    </location>
</feature>
<protein>
    <submittedName>
        <fullName evidence="2">Uncharacterized protein</fullName>
    </submittedName>
</protein>
<dbReference type="AlphaFoldDB" id="A0A6A5UTW2"/>
<evidence type="ECO:0000313" key="2">
    <source>
        <dbReference type="EMBL" id="KAF1966356.1"/>
    </source>
</evidence>
<accession>A0A6A5UTW2</accession>
<keyword evidence="3" id="KW-1185">Reference proteome</keyword>
<gene>
    <name evidence="2" type="ORF">BU23DRAFT_326489</name>
</gene>
<sequence>MFILHCSRPRLVKCSRTTCEVAWMRRMRKRYGEFGGTIDWQQGFLSFSFRLAMRYTMATRSHCGTGEEGMGRKLGYTMGAEAWVLCGAGIWRVLGEVGVVYKALFLSGSSFTHLQSTTTPHRQSLASTLISVKQEPNQTSRSYAFHPRHRTPLPHHRPSAPLPRRGGGGSPSRRRAREDDLVRRPRIPE</sequence>
<feature type="compositionally biased region" description="Basic residues" evidence="1">
    <location>
        <begin position="146"/>
        <end position="158"/>
    </location>
</feature>
<dbReference type="Proteomes" id="UP000800036">
    <property type="component" value="Unassembled WGS sequence"/>
</dbReference>
<proteinExistence type="predicted"/>
<evidence type="ECO:0000256" key="1">
    <source>
        <dbReference type="SAM" id="MobiDB-lite"/>
    </source>
</evidence>
<evidence type="ECO:0000313" key="3">
    <source>
        <dbReference type="Proteomes" id="UP000800036"/>
    </source>
</evidence>
<feature type="region of interest" description="Disordered" evidence="1">
    <location>
        <begin position="132"/>
        <end position="189"/>
    </location>
</feature>
<reference evidence="2" key="1">
    <citation type="journal article" date="2020" name="Stud. Mycol.">
        <title>101 Dothideomycetes genomes: a test case for predicting lifestyles and emergence of pathogens.</title>
        <authorList>
            <person name="Haridas S."/>
            <person name="Albert R."/>
            <person name="Binder M."/>
            <person name="Bloem J."/>
            <person name="Labutti K."/>
            <person name="Salamov A."/>
            <person name="Andreopoulos B."/>
            <person name="Baker S."/>
            <person name="Barry K."/>
            <person name="Bills G."/>
            <person name="Bluhm B."/>
            <person name="Cannon C."/>
            <person name="Castanera R."/>
            <person name="Culley D."/>
            <person name="Daum C."/>
            <person name="Ezra D."/>
            <person name="Gonzalez J."/>
            <person name="Henrissat B."/>
            <person name="Kuo A."/>
            <person name="Liang C."/>
            <person name="Lipzen A."/>
            <person name="Lutzoni F."/>
            <person name="Magnuson J."/>
            <person name="Mondo S."/>
            <person name="Nolan M."/>
            <person name="Ohm R."/>
            <person name="Pangilinan J."/>
            <person name="Park H.-J."/>
            <person name="Ramirez L."/>
            <person name="Alfaro M."/>
            <person name="Sun H."/>
            <person name="Tritt A."/>
            <person name="Yoshinaga Y."/>
            <person name="Zwiers L.-H."/>
            <person name="Turgeon B."/>
            <person name="Goodwin S."/>
            <person name="Spatafora J."/>
            <person name="Crous P."/>
            <person name="Grigoriev I."/>
        </authorList>
    </citation>
    <scope>NUCLEOTIDE SEQUENCE</scope>
    <source>
        <strain evidence="2">CBS 107.79</strain>
    </source>
</reference>